<keyword evidence="2" id="KW-1185">Reference proteome</keyword>
<sequence length="83" mass="9642">MFWISPRFPSCPEYLHREVPRTDAWPSSLNVKDQLLALSPEAEPRETARRFVDFLGSPVQYLGFKTMAFIQLMISESVFYAEV</sequence>
<evidence type="ECO:0000313" key="1">
    <source>
        <dbReference type="EMBL" id="TNN51293.1"/>
    </source>
</evidence>
<name>A0A4Z2GEH2_9TELE</name>
<protein>
    <submittedName>
        <fullName evidence="1">Uncharacterized protein</fullName>
    </submittedName>
</protein>
<organism evidence="1 2">
    <name type="scientific">Liparis tanakae</name>
    <name type="common">Tanaka's snailfish</name>
    <dbReference type="NCBI Taxonomy" id="230148"/>
    <lineage>
        <taxon>Eukaryota</taxon>
        <taxon>Metazoa</taxon>
        <taxon>Chordata</taxon>
        <taxon>Craniata</taxon>
        <taxon>Vertebrata</taxon>
        <taxon>Euteleostomi</taxon>
        <taxon>Actinopterygii</taxon>
        <taxon>Neopterygii</taxon>
        <taxon>Teleostei</taxon>
        <taxon>Neoteleostei</taxon>
        <taxon>Acanthomorphata</taxon>
        <taxon>Eupercaria</taxon>
        <taxon>Perciformes</taxon>
        <taxon>Cottioidei</taxon>
        <taxon>Cottales</taxon>
        <taxon>Liparidae</taxon>
        <taxon>Liparis</taxon>
    </lineage>
</organism>
<evidence type="ECO:0000313" key="2">
    <source>
        <dbReference type="Proteomes" id="UP000314294"/>
    </source>
</evidence>
<dbReference type="AlphaFoldDB" id="A0A4Z2GEH2"/>
<proteinExistence type="predicted"/>
<dbReference type="Proteomes" id="UP000314294">
    <property type="component" value="Unassembled WGS sequence"/>
</dbReference>
<accession>A0A4Z2GEH2</accession>
<dbReference type="EMBL" id="SRLO01000587">
    <property type="protein sequence ID" value="TNN51293.1"/>
    <property type="molecule type" value="Genomic_DNA"/>
</dbReference>
<gene>
    <name evidence="1" type="ORF">EYF80_038511</name>
</gene>
<comment type="caution">
    <text evidence="1">The sequence shown here is derived from an EMBL/GenBank/DDBJ whole genome shotgun (WGS) entry which is preliminary data.</text>
</comment>
<reference evidence="1 2" key="1">
    <citation type="submission" date="2019-03" db="EMBL/GenBank/DDBJ databases">
        <title>First draft genome of Liparis tanakae, snailfish: a comprehensive survey of snailfish specific genes.</title>
        <authorList>
            <person name="Kim W."/>
            <person name="Song I."/>
            <person name="Jeong J.-H."/>
            <person name="Kim D."/>
            <person name="Kim S."/>
            <person name="Ryu S."/>
            <person name="Song J.Y."/>
            <person name="Lee S.K."/>
        </authorList>
    </citation>
    <scope>NUCLEOTIDE SEQUENCE [LARGE SCALE GENOMIC DNA]</scope>
    <source>
        <tissue evidence="1">Muscle</tissue>
    </source>
</reference>